<organism evidence="2 3">
    <name type="scientific">Micromonospora kangleipakensis</name>
    <dbReference type="NCBI Taxonomy" id="1077942"/>
    <lineage>
        <taxon>Bacteria</taxon>
        <taxon>Bacillati</taxon>
        <taxon>Actinomycetota</taxon>
        <taxon>Actinomycetes</taxon>
        <taxon>Micromonosporales</taxon>
        <taxon>Micromonosporaceae</taxon>
        <taxon>Micromonospora</taxon>
    </lineage>
</organism>
<evidence type="ECO:0000256" key="1">
    <source>
        <dbReference type="SAM" id="MobiDB-lite"/>
    </source>
</evidence>
<dbReference type="Proteomes" id="UP000294114">
    <property type="component" value="Unassembled WGS sequence"/>
</dbReference>
<comment type="caution">
    <text evidence="2">The sequence shown here is derived from an EMBL/GenBank/DDBJ whole genome shotgun (WGS) entry which is preliminary data.</text>
</comment>
<gene>
    <name evidence="2" type="ORF">EV384_2742</name>
</gene>
<reference evidence="2 3" key="1">
    <citation type="submission" date="2019-02" db="EMBL/GenBank/DDBJ databases">
        <title>Sequencing the genomes of 1000 actinobacteria strains.</title>
        <authorList>
            <person name="Klenk H.-P."/>
        </authorList>
    </citation>
    <scope>NUCLEOTIDE SEQUENCE [LARGE SCALE GENOMIC DNA]</scope>
    <source>
        <strain evidence="2 3">DSM 45612</strain>
    </source>
</reference>
<dbReference type="PANTHER" id="PTHR37807">
    <property type="entry name" value="OS07G0160300 PROTEIN"/>
    <property type="match status" value="1"/>
</dbReference>
<dbReference type="EMBL" id="SHLD01000001">
    <property type="protein sequence ID" value="RZU74294.1"/>
    <property type="molecule type" value="Genomic_DNA"/>
</dbReference>
<keyword evidence="3" id="KW-1185">Reference proteome</keyword>
<proteinExistence type="predicted"/>
<feature type="region of interest" description="Disordered" evidence="1">
    <location>
        <begin position="1"/>
        <end position="21"/>
    </location>
</feature>
<dbReference type="InterPro" id="IPR027417">
    <property type="entry name" value="P-loop_NTPase"/>
</dbReference>
<dbReference type="AlphaFoldDB" id="A0A4Q8B979"/>
<dbReference type="SUPFAM" id="SSF52540">
    <property type="entry name" value="P-loop containing nucleoside triphosphate hydrolases"/>
    <property type="match status" value="1"/>
</dbReference>
<dbReference type="PANTHER" id="PTHR37807:SF3">
    <property type="entry name" value="OS07G0160300 PROTEIN"/>
    <property type="match status" value="1"/>
</dbReference>
<evidence type="ECO:0008006" key="4">
    <source>
        <dbReference type="Google" id="ProtNLM"/>
    </source>
</evidence>
<name>A0A4Q8B979_9ACTN</name>
<dbReference type="Pfam" id="PF13671">
    <property type="entry name" value="AAA_33"/>
    <property type="match status" value="1"/>
</dbReference>
<evidence type="ECO:0000313" key="3">
    <source>
        <dbReference type="Proteomes" id="UP000294114"/>
    </source>
</evidence>
<protein>
    <recommendedName>
        <fullName evidence="4">Kinase</fullName>
    </recommendedName>
</protein>
<sequence>MPPACVGDGENSTRLQDRRRDGPRAGASVAWADVATLFLTCGIQGAGKTTLARRLERRYGALRLTADEWLHDLGYPATGAALDAYRDGVERVQWRTALRVLELGCDVVLDWGLWAREERDRYRRAARAVGARVVLCVLDPPEEEIRRRLARRNADAPAGTFAISDAELARAQRYFQRPTPEELARYDPLEPPG</sequence>
<dbReference type="Gene3D" id="3.40.50.300">
    <property type="entry name" value="P-loop containing nucleotide triphosphate hydrolases"/>
    <property type="match status" value="1"/>
</dbReference>
<accession>A0A4Q8B979</accession>
<evidence type="ECO:0000313" key="2">
    <source>
        <dbReference type="EMBL" id="RZU74294.1"/>
    </source>
</evidence>